<dbReference type="PANTHER" id="PTHR24112">
    <property type="entry name" value="LEUCINE-RICH REPEAT, ISOFORM F-RELATED"/>
    <property type="match status" value="1"/>
</dbReference>
<dbReference type="SUPFAM" id="SSF52047">
    <property type="entry name" value="RNI-like"/>
    <property type="match status" value="1"/>
</dbReference>
<feature type="non-terminal residue" evidence="1">
    <location>
        <position position="1"/>
    </location>
</feature>
<dbReference type="InterPro" id="IPR032675">
    <property type="entry name" value="LRR_dom_sf"/>
</dbReference>
<dbReference type="GO" id="GO:0016477">
    <property type="term" value="P:cell migration"/>
    <property type="evidence" value="ECO:0007669"/>
    <property type="project" value="TreeGrafter"/>
</dbReference>
<dbReference type="InterPro" id="IPR051279">
    <property type="entry name" value="PP1-Reg/Actin-Interact_Protein"/>
</dbReference>
<dbReference type="PANTHER" id="PTHR24112:SF32">
    <property type="entry name" value="CAPPING PROTEIN, ARP2_3 AND MYOSIN-I LINKER PROTEIN 2"/>
    <property type="match status" value="1"/>
</dbReference>
<feature type="non-terminal residue" evidence="1">
    <location>
        <position position="147"/>
    </location>
</feature>
<protein>
    <submittedName>
        <fullName evidence="1">Capping protein regulator and myosin 1 linker 2</fullName>
    </submittedName>
</protein>
<dbReference type="GO" id="GO:0005886">
    <property type="term" value="C:plasma membrane"/>
    <property type="evidence" value="ECO:0007669"/>
    <property type="project" value="TreeGrafter"/>
</dbReference>
<evidence type="ECO:0000313" key="2">
    <source>
        <dbReference type="Proteomes" id="UP000765507"/>
    </source>
</evidence>
<evidence type="ECO:0000313" key="1">
    <source>
        <dbReference type="EMBL" id="KAG6927825.1"/>
    </source>
</evidence>
<dbReference type="Proteomes" id="UP000765507">
    <property type="component" value="Unassembled WGS sequence"/>
</dbReference>
<dbReference type="GO" id="GO:0030027">
    <property type="term" value="C:lamellipodium"/>
    <property type="evidence" value="ECO:0007669"/>
    <property type="project" value="TreeGrafter"/>
</dbReference>
<dbReference type="GO" id="GO:0034315">
    <property type="term" value="P:regulation of Arp2/3 complex-mediated actin nucleation"/>
    <property type="evidence" value="ECO:0007669"/>
    <property type="project" value="TreeGrafter"/>
</dbReference>
<organism evidence="1 2">
    <name type="scientific">Chelydra serpentina</name>
    <name type="common">Snapping turtle</name>
    <name type="synonym">Testudo serpentina</name>
    <dbReference type="NCBI Taxonomy" id="8475"/>
    <lineage>
        <taxon>Eukaryota</taxon>
        <taxon>Metazoa</taxon>
        <taxon>Chordata</taxon>
        <taxon>Craniata</taxon>
        <taxon>Vertebrata</taxon>
        <taxon>Euteleostomi</taxon>
        <taxon>Archelosauria</taxon>
        <taxon>Testudinata</taxon>
        <taxon>Testudines</taxon>
        <taxon>Cryptodira</taxon>
        <taxon>Durocryptodira</taxon>
        <taxon>Americhelydia</taxon>
        <taxon>Chelydroidea</taxon>
        <taxon>Chelydridae</taxon>
        <taxon>Chelydra</taxon>
    </lineage>
</organism>
<accession>A0A8T1SGR2</accession>
<comment type="caution">
    <text evidence="1">The sequence shown here is derived from an EMBL/GenBank/DDBJ whole genome shotgun (WGS) entry which is preliminary data.</text>
</comment>
<dbReference type="OrthoDB" id="18598at2759"/>
<keyword evidence="2" id="KW-1185">Reference proteome</keyword>
<proteinExistence type="predicted"/>
<dbReference type="AlphaFoldDB" id="A0A8T1SGR2"/>
<sequence>ACTKLPPEAVRALLQGLAYNSQISDLHLDLSSCEVSSADFLILRFFSIRNCELSDIGFDADMVTLVLAIGRSKSIRHVSLGKNFNIKSKDNLADVLHRIVQLTQEDDCPLQSLSVAESRLKLGTNILLNALGSNTCLSTLDISGNTI</sequence>
<gene>
    <name evidence="1" type="ORF">G0U57_009287</name>
</gene>
<name>A0A8T1SGR2_CHESE</name>
<reference evidence="1 2" key="1">
    <citation type="journal article" date="2020" name="G3 (Bethesda)">
        <title>Draft Genome of the Common Snapping Turtle, Chelydra serpentina, a Model for Phenotypic Plasticity in Reptiles.</title>
        <authorList>
            <person name="Das D."/>
            <person name="Singh S.K."/>
            <person name="Bierstedt J."/>
            <person name="Erickson A."/>
            <person name="Galli G.L.J."/>
            <person name="Crossley D.A. 2nd"/>
            <person name="Rhen T."/>
        </authorList>
    </citation>
    <scope>NUCLEOTIDE SEQUENCE [LARGE SCALE GENOMIC DNA]</scope>
    <source>
        <strain evidence="1">KW</strain>
    </source>
</reference>
<dbReference type="Gene3D" id="3.80.10.10">
    <property type="entry name" value="Ribonuclease Inhibitor"/>
    <property type="match status" value="1"/>
</dbReference>
<dbReference type="EMBL" id="JAHGAV010000241">
    <property type="protein sequence ID" value="KAG6927825.1"/>
    <property type="molecule type" value="Genomic_DNA"/>
</dbReference>